<dbReference type="InterPro" id="IPR001296">
    <property type="entry name" value="Glyco_trans_1"/>
</dbReference>
<proteinExistence type="predicted"/>
<gene>
    <name evidence="3" type="ORF">COT75_01845</name>
</gene>
<dbReference type="Pfam" id="PF00534">
    <property type="entry name" value="Glycos_transf_1"/>
    <property type="match status" value="1"/>
</dbReference>
<comment type="caution">
    <text evidence="3">The sequence shown here is derived from an EMBL/GenBank/DDBJ whole genome shotgun (WGS) entry which is preliminary data.</text>
</comment>
<dbReference type="SUPFAM" id="SSF53756">
    <property type="entry name" value="UDP-Glycosyltransferase/glycogen phosphorylase"/>
    <property type="match status" value="1"/>
</dbReference>
<evidence type="ECO:0000259" key="2">
    <source>
        <dbReference type="Pfam" id="PF00534"/>
    </source>
</evidence>
<accession>A0A2H0W9R5</accession>
<protein>
    <recommendedName>
        <fullName evidence="2">Glycosyl transferase family 1 domain-containing protein</fullName>
    </recommendedName>
</protein>
<dbReference type="AlphaFoldDB" id="A0A2H0W9R5"/>
<reference evidence="4" key="1">
    <citation type="submission" date="2017-09" db="EMBL/GenBank/DDBJ databases">
        <title>Depth-based differentiation of microbial function through sediment-hosted aquifers and enrichment of novel symbionts in the deep terrestrial subsurface.</title>
        <authorList>
            <person name="Probst A.J."/>
            <person name="Ladd B."/>
            <person name="Jarett J.K."/>
            <person name="Geller-Mcgrath D.E."/>
            <person name="Sieber C.M.K."/>
            <person name="Emerson J.B."/>
            <person name="Anantharaman K."/>
            <person name="Thomas B.C."/>
            <person name="Malmstrom R."/>
            <person name="Stieglmeier M."/>
            <person name="Klingl A."/>
            <person name="Woyke T."/>
            <person name="Ryan C.M."/>
            <person name="Banfield J.F."/>
        </authorList>
    </citation>
    <scope>NUCLEOTIDE SEQUENCE [LARGE SCALE GENOMIC DNA]</scope>
</reference>
<dbReference type="EMBL" id="PEZT01000010">
    <property type="protein sequence ID" value="PIS09401.1"/>
    <property type="molecule type" value="Genomic_DNA"/>
</dbReference>
<keyword evidence="1" id="KW-0808">Transferase</keyword>
<evidence type="ECO:0000313" key="4">
    <source>
        <dbReference type="Proteomes" id="UP000230093"/>
    </source>
</evidence>
<organism evidence="3 4">
    <name type="scientific">Candidatus Beckwithbacteria bacterium CG10_big_fil_rev_8_21_14_0_10_34_10</name>
    <dbReference type="NCBI Taxonomy" id="1974495"/>
    <lineage>
        <taxon>Bacteria</taxon>
        <taxon>Candidatus Beckwithiibacteriota</taxon>
    </lineage>
</organism>
<evidence type="ECO:0000313" key="3">
    <source>
        <dbReference type="EMBL" id="PIS09401.1"/>
    </source>
</evidence>
<dbReference type="PANTHER" id="PTHR46401">
    <property type="entry name" value="GLYCOSYLTRANSFERASE WBBK-RELATED"/>
    <property type="match status" value="1"/>
</dbReference>
<evidence type="ECO:0000256" key="1">
    <source>
        <dbReference type="ARBA" id="ARBA00022679"/>
    </source>
</evidence>
<dbReference type="PANTHER" id="PTHR46401:SF2">
    <property type="entry name" value="GLYCOSYLTRANSFERASE WBBK-RELATED"/>
    <property type="match status" value="1"/>
</dbReference>
<name>A0A2H0W9R5_9BACT</name>
<dbReference type="GO" id="GO:0016757">
    <property type="term" value="F:glycosyltransferase activity"/>
    <property type="evidence" value="ECO:0007669"/>
    <property type="project" value="InterPro"/>
</dbReference>
<feature type="domain" description="Glycosyl transferase family 1" evidence="2">
    <location>
        <begin position="165"/>
        <end position="340"/>
    </location>
</feature>
<dbReference type="Proteomes" id="UP000230093">
    <property type="component" value="Unassembled WGS sequence"/>
</dbReference>
<dbReference type="CDD" id="cd03801">
    <property type="entry name" value="GT4_PimA-like"/>
    <property type="match status" value="1"/>
</dbReference>
<dbReference type="Gene3D" id="3.40.50.2000">
    <property type="entry name" value="Glycogen Phosphorylase B"/>
    <property type="match status" value="1"/>
</dbReference>
<sequence>MIKKALIFNPYLDTLGGGEFYSLLVGEFLFQQKFSVEIAWPEKSILEKIYLRFSLDFEDRIKVNKKAFSVLKKKGNLVQKYLLTKDYQLIFFVSDGSIPLLFAKNNWLLFQSPFINIQGRSIFNQGKLKKINQVISYSNFVKKFIDEEFKVCSQVIYPTVSSNFFELNKIKDKENIILSVGRFDQILNAKKQDVLVKAFKKLVDDGLKDWSLVLLGGLMEENQYFKKLKQLTKGYPVKIVPNVSFKTLFDYYKKAKIYWHAAGFSNNLEVHPERAEHFGISVVEAMVSGAVPLVFKGGGVSEIVRKEQFLWESLEELNKKTNKVIKNDSLMADLRKDSIKRGRFFTKQRMFSALNKLL</sequence>